<evidence type="ECO:0000313" key="2">
    <source>
        <dbReference type="EMBL" id="CAS01117.1"/>
    </source>
</evidence>
<gene>
    <name evidence="2 4" type="ORF">CBG26682</name>
    <name evidence="2" type="ORF">CBG_26682</name>
</gene>
<dbReference type="AlphaFoldDB" id="B6IE53"/>
<dbReference type="GeneID" id="68918155"/>
<dbReference type="EMBL" id="HE601470">
    <property type="protein sequence ID" value="CAS01117.1"/>
    <property type="molecule type" value="Genomic_DNA"/>
</dbReference>
<proteinExistence type="predicted"/>
<dbReference type="RefSeq" id="XP_045100674.1">
    <property type="nucleotide sequence ID" value="XM_045243055.1"/>
</dbReference>
<dbReference type="WormBase" id="CBG26682">
    <property type="protein sequence ID" value="CBP30375"/>
    <property type="gene ID" value="WBGene00088096"/>
</dbReference>
<accession>B6IE53</accession>
<dbReference type="HOGENOM" id="CLU_973971_0_0_1"/>
<feature type="compositionally biased region" description="Basic and acidic residues" evidence="1">
    <location>
        <begin position="7"/>
        <end position="29"/>
    </location>
</feature>
<reference evidence="2 3" key="1">
    <citation type="journal article" date="2003" name="PLoS Biol.">
        <title>The genome sequence of Caenorhabditis briggsae: a platform for comparative genomics.</title>
        <authorList>
            <person name="Stein L.D."/>
            <person name="Bao Z."/>
            <person name="Blasiar D."/>
            <person name="Blumenthal T."/>
            <person name="Brent M.R."/>
            <person name="Chen N."/>
            <person name="Chinwalla A."/>
            <person name="Clarke L."/>
            <person name="Clee C."/>
            <person name="Coghlan A."/>
            <person name="Coulson A."/>
            <person name="D'Eustachio P."/>
            <person name="Fitch D.H."/>
            <person name="Fulton L.A."/>
            <person name="Fulton R.E."/>
            <person name="Griffiths-Jones S."/>
            <person name="Harris T.W."/>
            <person name="Hillier L.W."/>
            <person name="Kamath R."/>
            <person name="Kuwabara P.E."/>
            <person name="Mardis E.R."/>
            <person name="Marra M.A."/>
            <person name="Miner T.L."/>
            <person name="Minx P."/>
            <person name="Mullikin J.C."/>
            <person name="Plumb R.W."/>
            <person name="Rogers J."/>
            <person name="Schein J.E."/>
            <person name="Sohrmann M."/>
            <person name="Spieth J."/>
            <person name="Stajich J.E."/>
            <person name="Wei C."/>
            <person name="Willey D."/>
            <person name="Wilson R.K."/>
            <person name="Durbin R."/>
            <person name="Waterston R.H."/>
        </authorList>
    </citation>
    <scope>NUCLEOTIDE SEQUENCE [LARGE SCALE GENOMIC DNA]</scope>
    <source>
        <strain evidence="2 3">AF16</strain>
    </source>
</reference>
<dbReference type="KEGG" id="cbr:CBG_26682"/>
<evidence type="ECO:0000313" key="4">
    <source>
        <dbReference type="WormBase" id="CBG26682"/>
    </source>
</evidence>
<organism evidence="2 3">
    <name type="scientific">Caenorhabditis briggsae</name>
    <dbReference type="NCBI Taxonomy" id="6238"/>
    <lineage>
        <taxon>Eukaryota</taxon>
        <taxon>Metazoa</taxon>
        <taxon>Ecdysozoa</taxon>
        <taxon>Nematoda</taxon>
        <taxon>Chromadorea</taxon>
        <taxon>Rhabditida</taxon>
        <taxon>Rhabditina</taxon>
        <taxon>Rhabditomorpha</taxon>
        <taxon>Rhabditoidea</taxon>
        <taxon>Rhabditidae</taxon>
        <taxon>Peloderinae</taxon>
        <taxon>Caenorhabditis</taxon>
    </lineage>
</organism>
<name>B6IE53_CAEBR</name>
<reference evidence="2 3" key="2">
    <citation type="journal article" date="2011" name="PLoS Genet.">
        <title>Caenorhabditis briggsae recombinant inbred line genotypes reveal inter-strain incompatibility and the evolution of recombination.</title>
        <authorList>
            <person name="Ross J.A."/>
            <person name="Koboldt D.C."/>
            <person name="Staisch J.E."/>
            <person name="Chamberlin H.M."/>
            <person name="Gupta B.P."/>
            <person name="Miller R.D."/>
            <person name="Baird S.E."/>
            <person name="Haag E.S."/>
        </authorList>
    </citation>
    <scope>NUCLEOTIDE SEQUENCE [LARGE SCALE GENOMIC DNA]</scope>
    <source>
        <strain evidence="2 3">AF16</strain>
    </source>
</reference>
<feature type="region of interest" description="Disordered" evidence="1">
    <location>
        <begin position="1"/>
        <end position="73"/>
    </location>
</feature>
<dbReference type="Proteomes" id="UP000008549">
    <property type="component" value="Unassembled WGS sequence"/>
</dbReference>
<evidence type="ECO:0000256" key="1">
    <source>
        <dbReference type="SAM" id="MobiDB-lite"/>
    </source>
</evidence>
<dbReference type="CTD" id="68918155"/>
<dbReference type="InParanoid" id="B6IE53"/>
<evidence type="ECO:0000313" key="3">
    <source>
        <dbReference type="Proteomes" id="UP000008549"/>
    </source>
</evidence>
<sequence>MPFHNIQQKEEDAERHLNPKEPSEKEHHRLPSQINQDGPIEKQRFENAMLDGNKNQKESSTLESSIPAGPNVSSRKALDMVNRYNNKSGPRRRLLSIHSLCDSLPKRWPKMNVKLFEGSKKPMSHPAKSCKPIQVANSSKNTVVQKTGFKWTIGTSGSPKNPNMKSTQSFYNIPLNVSPKEHADVFNGSQTTLTKNTAIQPPIRFKESIGTSRCEKNPKKGSHDFSKASKKIKKLQKYVGDLGEKQIREIRKFQEDESDLSCDEKMFLGMYPAPKSDPPGLCELLE</sequence>
<keyword evidence="3" id="KW-1185">Reference proteome</keyword>
<protein>
    <submittedName>
        <fullName evidence="2">Protein CBG26682</fullName>
    </submittedName>
</protein>